<comment type="similarity">
    <text evidence="2">Belongs to the prephenate/arogenate dehydrogenase family.</text>
</comment>
<keyword evidence="5" id="KW-0827">Tyrosine biosynthesis</keyword>
<dbReference type="PROSITE" id="PS51176">
    <property type="entry name" value="PDH_ADH"/>
    <property type="match status" value="1"/>
</dbReference>
<dbReference type="Pfam" id="PF02153">
    <property type="entry name" value="PDH_N"/>
    <property type="match status" value="1"/>
</dbReference>
<comment type="caution">
    <text evidence="12">The sequence shown here is derived from an EMBL/GenBank/DDBJ whole genome shotgun (WGS) entry which is preliminary data.</text>
</comment>
<organism evidence="12 13">
    <name type="scientific">Kitasatospora aburaviensis</name>
    <dbReference type="NCBI Taxonomy" id="67265"/>
    <lineage>
        <taxon>Bacteria</taxon>
        <taxon>Bacillati</taxon>
        <taxon>Actinomycetota</taxon>
        <taxon>Actinomycetes</taxon>
        <taxon>Kitasatosporales</taxon>
        <taxon>Streptomycetaceae</taxon>
        <taxon>Kitasatospora</taxon>
    </lineage>
</organism>
<dbReference type="InterPro" id="IPR046825">
    <property type="entry name" value="PDH_C"/>
</dbReference>
<dbReference type="EMBL" id="JBHSOD010000007">
    <property type="protein sequence ID" value="MFC5884929.1"/>
    <property type="molecule type" value="Genomic_DNA"/>
</dbReference>
<dbReference type="Gene3D" id="1.10.3660.10">
    <property type="entry name" value="6-phosphogluconate dehydrogenase C-terminal like domain"/>
    <property type="match status" value="1"/>
</dbReference>
<keyword evidence="13" id="KW-1185">Reference proteome</keyword>
<evidence type="ECO:0000259" key="11">
    <source>
        <dbReference type="PROSITE" id="PS51671"/>
    </source>
</evidence>
<evidence type="ECO:0000256" key="6">
    <source>
        <dbReference type="ARBA" id="ARBA00023002"/>
    </source>
</evidence>
<dbReference type="CDD" id="cd02116">
    <property type="entry name" value="ACT"/>
    <property type="match status" value="1"/>
</dbReference>
<evidence type="ECO:0000313" key="13">
    <source>
        <dbReference type="Proteomes" id="UP001596067"/>
    </source>
</evidence>
<keyword evidence="8" id="KW-0057">Aromatic amino acid biosynthesis</keyword>
<dbReference type="InterPro" id="IPR036291">
    <property type="entry name" value="NAD(P)-bd_dom_sf"/>
</dbReference>
<sequence length="374" mass="38106">MRSAAVIGTGAIGTSVALALARHGVTVYLDDVNRTAARTAEAMGAGSLAAPDGPVDLAVLAVPPAHVGTVLARSQRVGLAHAYTDVASVKAQPHDEIDRAGADPASYIGGHPMAGTERSGPLAGRADLFEGRPWVLTPSPCTGQETLNRALELASLCGGTPVVMDAAAHDRAVALVSHAPHLVSSLLAARLAGAGEESIRISGQGLRDVTRIAAGDPGLWNEILDANATAVADVLDAYAADLGRAIGALRALGGADAVRRRAAASTLDGLLRTGNEGRARVAHKSGTPLTDLTAVPVLVPDQPGALARLFTAVGEIGVNIEDVRIEHSMDRPRGLVELLVQQRSAPALSRLLDAGGWTVAENAVAEHAVMAAVG</sequence>
<dbReference type="SUPFAM" id="SSF48179">
    <property type="entry name" value="6-phosphogluconate dehydrogenase C-terminal domain-like"/>
    <property type="match status" value="1"/>
</dbReference>
<dbReference type="InterPro" id="IPR050812">
    <property type="entry name" value="Preph/Arog_dehydrog"/>
</dbReference>
<dbReference type="Gene3D" id="3.40.50.720">
    <property type="entry name" value="NAD(P)-binding Rossmann-like Domain"/>
    <property type="match status" value="1"/>
</dbReference>
<dbReference type="NCBIfam" id="NF005112">
    <property type="entry name" value="PRK06545.2-4"/>
    <property type="match status" value="1"/>
</dbReference>
<keyword evidence="8" id="KW-0028">Amino-acid biosynthesis</keyword>
<dbReference type="PANTHER" id="PTHR21363:SF0">
    <property type="entry name" value="PREPHENATE DEHYDROGENASE [NADP(+)]"/>
    <property type="match status" value="1"/>
</dbReference>
<dbReference type="Pfam" id="PF20463">
    <property type="entry name" value="PDH_C"/>
    <property type="match status" value="1"/>
</dbReference>
<feature type="domain" description="Prephenate/arogenate dehydrogenase" evidence="10">
    <location>
        <begin position="2"/>
        <end position="292"/>
    </location>
</feature>
<dbReference type="NCBIfam" id="NF005109">
    <property type="entry name" value="PRK06545.2-1"/>
    <property type="match status" value="1"/>
</dbReference>
<keyword evidence="7" id="KW-0520">NAD</keyword>
<accession>A0ABW1EVH6</accession>
<keyword evidence="6 12" id="KW-0560">Oxidoreductase</keyword>
<evidence type="ECO:0000256" key="1">
    <source>
        <dbReference type="ARBA" id="ARBA00005067"/>
    </source>
</evidence>
<gene>
    <name evidence="12" type="ORF">ACFP0N_08075</name>
</gene>
<evidence type="ECO:0000256" key="8">
    <source>
        <dbReference type="ARBA" id="ARBA00023141"/>
    </source>
</evidence>
<dbReference type="EC" id="1.3.1.12" evidence="3"/>
<dbReference type="GO" id="GO:0008977">
    <property type="term" value="F:prephenate dehydrogenase (NAD+) activity"/>
    <property type="evidence" value="ECO:0007669"/>
    <property type="project" value="UniProtKB-EC"/>
</dbReference>
<evidence type="ECO:0000256" key="7">
    <source>
        <dbReference type="ARBA" id="ARBA00023027"/>
    </source>
</evidence>
<dbReference type="NCBIfam" id="NF005111">
    <property type="entry name" value="PRK06545.2-3"/>
    <property type="match status" value="1"/>
</dbReference>
<comment type="catalytic activity">
    <reaction evidence="9">
        <text>prephenate + NAD(+) = 3-(4-hydroxyphenyl)pyruvate + CO2 + NADH</text>
        <dbReference type="Rhea" id="RHEA:13869"/>
        <dbReference type="ChEBI" id="CHEBI:16526"/>
        <dbReference type="ChEBI" id="CHEBI:29934"/>
        <dbReference type="ChEBI" id="CHEBI:36242"/>
        <dbReference type="ChEBI" id="CHEBI:57540"/>
        <dbReference type="ChEBI" id="CHEBI:57945"/>
        <dbReference type="EC" id="1.3.1.12"/>
    </reaction>
</comment>
<dbReference type="SUPFAM" id="SSF55021">
    <property type="entry name" value="ACT-like"/>
    <property type="match status" value="1"/>
</dbReference>
<dbReference type="InterPro" id="IPR003099">
    <property type="entry name" value="Prephen_DH"/>
</dbReference>
<dbReference type="RefSeq" id="WP_313762797.1">
    <property type="nucleotide sequence ID" value="NZ_BAAAVH010000039.1"/>
</dbReference>
<comment type="pathway">
    <text evidence="1">Amino-acid biosynthesis; L-tyrosine biosynthesis; (4-hydroxyphenyl)pyruvate from prephenate (NAD(+) route): step 1/1.</text>
</comment>
<dbReference type="InterPro" id="IPR008927">
    <property type="entry name" value="6-PGluconate_DH-like_C_sf"/>
</dbReference>
<dbReference type="PANTHER" id="PTHR21363">
    <property type="entry name" value="PREPHENATE DEHYDROGENASE"/>
    <property type="match status" value="1"/>
</dbReference>
<dbReference type="PROSITE" id="PS51671">
    <property type="entry name" value="ACT"/>
    <property type="match status" value="1"/>
</dbReference>
<reference evidence="13" key="1">
    <citation type="journal article" date="2019" name="Int. J. Syst. Evol. Microbiol.">
        <title>The Global Catalogue of Microorganisms (GCM) 10K type strain sequencing project: providing services to taxonomists for standard genome sequencing and annotation.</title>
        <authorList>
            <consortium name="The Broad Institute Genomics Platform"/>
            <consortium name="The Broad Institute Genome Sequencing Center for Infectious Disease"/>
            <person name="Wu L."/>
            <person name="Ma J."/>
        </authorList>
    </citation>
    <scope>NUCLEOTIDE SEQUENCE [LARGE SCALE GENOMIC DNA]</scope>
    <source>
        <strain evidence="13">CGMCC 4.1469</strain>
    </source>
</reference>
<dbReference type="InterPro" id="IPR046826">
    <property type="entry name" value="PDH_N"/>
</dbReference>
<feature type="domain" description="ACT" evidence="11">
    <location>
        <begin position="294"/>
        <end position="367"/>
    </location>
</feature>
<protein>
    <recommendedName>
        <fullName evidence="4">Prephenate dehydrogenase</fullName>
        <ecNumber evidence="3">1.3.1.12</ecNumber>
    </recommendedName>
</protein>
<evidence type="ECO:0000256" key="9">
    <source>
        <dbReference type="ARBA" id="ARBA00049260"/>
    </source>
</evidence>
<dbReference type="InterPro" id="IPR002912">
    <property type="entry name" value="ACT_dom"/>
</dbReference>
<dbReference type="SUPFAM" id="SSF51735">
    <property type="entry name" value="NAD(P)-binding Rossmann-fold domains"/>
    <property type="match status" value="1"/>
</dbReference>
<evidence type="ECO:0000256" key="3">
    <source>
        <dbReference type="ARBA" id="ARBA00012068"/>
    </source>
</evidence>
<evidence type="ECO:0000256" key="2">
    <source>
        <dbReference type="ARBA" id="ARBA00007964"/>
    </source>
</evidence>
<dbReference type="Proteomes" id="UP001596067">
    <property type="component" value="Unassembled WGS sequence"/>
</dbReference>
<name>A0ABW1EVH6_9ACTN</name>
<dbReference type="InterPro" id="IPR045865">
    <property type="entry name" value="ACT-like_dom_sf"/>
</dbReference>
<evidence type="ECO:0000259" key="10">
    <source>
        <dbReference type="PROSITE" id="PS51176"/>
    </source>
</evidence>
<evidence type="ECO:0000313" key="12">
    <source>
        <dbReference type="EMBL" id="MFC5884929.1"/>
    </source>
</evidence>
<evidence type="ECO:0000256" key="5">
    <source>
        <dbReference type="ARBA" id="ARBA00022498"/>
    </source>
</evidence>
<evidence type="ECO:0000256" key="4">
    <source>
        <dbReference type="ARBA" id="ARBA00016891"/>
    </source>
</evidence>
<proteinExistence type="inferred from homology"/>